<dbReference type="AlphaFoldDB" id="A0A9P7AJQ8"/>
<sequence>MVKGQEEAEAHRIAFEELDSALPPEECNPNDSLVANPFEPKVTPITQAAVRLKLAEIEAYDLQQGIDISFYSNISPSIFVASDINFKDEQHYLKADITKLGMHVMDTQKVTI</sequence>
<proteinExistence type="predicted"/>
<name>A0A9P7AJQ8_9AGAM</name>
<evidence type="ECO:0000313" key="2">
    <source>
        <dbReference type="Proteomes" id="UP000719766"/>
    </source>
</evidence>
<dbReference type="EMBL" id="JABBWE010000047">
    <property type="protein sequence ID" value="KAG1790763.1"/>
    <property type="molecule type" value="Genomic_DNA"/>
</dbReference>
<reference evidence="1" key="1">
    <citation type="journal article" date="2020" name="New Phytol.">
        <title>Comparative genomics reveals dynamic genome evolution in host specialist ectomycorrhizal fungi.</title>
        <authorList>
            <person name="Lofgren L.A."/>
            <person name="Nguyen N.H."/>
            <person name="Vilgalys R."/>
            <person name="Ruytinx J."/>
            <person name="Liao H.L."/>
            <person name="Branco S."/>
            <person name="Kuo A."/>
            <person name="LaButti K."/>
            <person name="Lipzen A."/>
            <person name="Andreopoulos W."/>
            <person name="Pangilinan J."/>
            <person name="Riley R."/>
            <person name="Hundley H."/>
            <person name="Na H."/>
            <person name="Barry K."/>
            <person name="Grigoriev I.V."/>
            <person name="Stajich J.E."/>
            <person name="Kennedy P.G."/>
        </authorList>
    </citation>
    <scope>NUCLEOTIDE SEQUENCE</scope>
    <source>
        <strain evidence="1">S12</strain>
    </source>
</reference>
<organism evidence="1 2">
    <name type="scientific">Suillus plorans</name>
    <dbReference type="NCBI Taxonomy" id="116603"/>
    <lineage>
        <taxon>Eukaryota</taxon>
        <taxon>Fungi</taxon>
        <taxon>Dikarya</taxon>
        <taxon>Basidiomycota</taxon>
        <taxon>Agaricomycotina</taxon>
        <taxon>Agaricomycetes</taxon>
        <taxon>Agaricomycetidae</taxon>
        <taxon>Boletales</taxon>
        <taxon>Suillineae</taxon>
        <taxon>Suillaceae</taxon>
        <taxon>Suillus</taxon>
    </lineage>
</organism>
<gene>
    <name evidence="1" type="ORF">HD556DRAFT_1445781</name>
</gene>
<evidence type="ECO:0000313" key="1">
    <source>
        <dbReference type="EMBL" id="KAG1790763.1"/>
    </source>
</evidence>
<accession>A0A9P7AJQ8</accession>
<keyword evidence="2" id="KW-1185">Reference proteome</keyword>
<dbReference type="Proteomes" id="UP000719766">
    <property type="component" value="Unassembled WGS sequence"/>
</dbReference>
<comment type="caution">
    <text evidence="1">The sequence shown here is derived from an EMBL/GenBank/DDBJ whole genome shotgun (WGS) entry which is preliminary data.</text>
</comment>
<dbReference type="OrthoDB" id="2682651at2759"/>
<protein>
    <submittedName>
        <fullName evidence="1">Uncharacterized protein</fullName>
    </submittedName>
</protein>
<dbReference type="RefSeq" id="XP_041157696.1">
    <property type="nucleotide sequence ID" value="XM_041306991.1"/>
</dbReference>
<dbReference type="GeneID" id="64600755"/>